<protein>
    <recommendedName>
        <fullName evidence="4">DNA modification methylase</fullName>
    </recommendedName>
</protein>
<accession>A0ABP6REV1</accession>
<evidence type="ECO:0000313" key="2">
    <source>
        <dbReference type="EMBL" id="GAA3283007.1"/>
    </source>
</evidence>
<keyword evidence="3" id="KW-1185">Reference proteome</keyword>
<dbReference type="EMBL" id="BAAAYG010000003">
    <property type="protein sequence ID" value="GAA3283007.1"/>
    <property type="molecule type" value="Genomic_DNA"/>
</dbReference>
<proteinExistence type="predicted"/>
<dbReference type="RefSeq" id="WP_344719006.1">
    <property type="nucleotide sequence ID" value="NZ_BAAAYG010000003.1"/>
</dbReference>
<organism evidence="2 3">
    <name type="scientific">Nesterenkonia halobia</name>
    <dbReference type="NCBI Taxonomy" id="37922"/>
    <lineage>
        <taxon>Bacteria</taxon>
        <taxon>Bacillati</taxon>
        <taxon>Actinomycetota</taxon>
        <taxon>Actinomycetes</taxon>
        <taxon>Micrococcales</taxon>
        <taxon>Micrococcaceae</taxon>
        <taxon>Nesterenkonia</taxon>
    </lineage>
</organism>
<evidence type="ECO:0008006" key="4">
    <source>
        <dbReference type="Google" id="ProtNLM"/>
    </source>
</evidence>
<dbReference type="Proteomes" id="UP001501736">
    <property type="component" value="Unassembled WGS sequence"/>
</dbReference>
<dbReference type="PROSITE" id="PS51257">
    <property type="entry name" value="PROKAR_LIPOPROTEIN"/>
    <property type="match status" value="1"/>
</dbReference>
<evidence type="ECO:0000313" key="3">
    <source>
        <dbReference type="Proteomes" id="UP001501736"/>
    </source>
</evidence>
<sequence length="185" mass="18835">MKHAPSPARRTAAATLAAAALLGATGCSAINYQATTHQYSASNGIVEDVGAADFRHIMLITSGEGEPARLIGTVSNSGGEPLDAGIEVAGQSFSVEVPAGGAVTLEEDEEFIVDEAPAAPGAVVETTLTADGESAESEATIFDGLYEQYRDLVPGGWDESTTEHLEHGEDTYGAGAAHHGEGGGH</sequence>
<name>A0ABP6REV1_9MICC</name>
<keyword evidence="1" id="KW-0732">Signal</keyword>
<feature type="signal peptide" evidence="1">
    <location>
        <begin position="1"/>
        <end position="29"/>
    </location>
</feature>
<evidence type="ECO:0000256" key="1">
    <source>
        <dbReference type="SAM" id="SignalP"/>
    </source>
</evidence>
<gene>
    <name evidence="2" type="ORF">GCM10020260_11080</name>
</gene>
<reference evidence="3" key="1">
    <citation type="journal article" date="2019" name="Int. J. Syst. Evol. Microbiol.">
        <title>The Global Catalogue of Microorganisms (GCM) 10K type strain sequencing project: providing services to taxonomists for standard genome sequencing and annotation.</title>
        <authorList>
            <consortium name="The Broad Institute Genomics Platform"/>
            <consortium name="The Broad Institute Genome Sequencing Center for Infectious Disease"/>
            <person name="Wu L."/>
            <person name="Ma J."/>
        </authorList>
    </citation>
    <scope>NUCLEOTIDE SEQUENCE [LARGE SCALE GENOMIC DNA]</scope>
    <source>
        <strain evidence="3">JCM 11483</strain>
    </source>
</reference>
<feature type="chain" id="PRO_5047358591" description="DNA modification methylase" evidence="1">
    <location>
        <begin position="30"/>
        <end position="185"/>
    </location>
</feature>
<comment type="caution">
    <text evidence="2">The sequence shown here is derived from an EMBL/GenBank/DDBJ whole genome shotgun (WGS) entry which is preliminary data.</text>
</comment>